<proteinExistence type="predicted"/>
<dbReference type="RefSeq" id="WP_110501506.1">
    <property type="nucleotide sequence ID" value="NZ_QJVD01000014.1"/>
</dbReference>
<protein>
    <submittedName>
        <fullName evidence="2">RES domain-containing protein</fullName>
    </submittedName>
</protein>
<gene>
    <name evidence="2" type="ORF">CVV68_13325</name>
</gene>
<comment type="caution">
    <text evidence="2">The sequence shown here is derived from an EMBL/GenBank/DDBJ whole genome shotgun (WGS) entry which is preliminary data.</text>
</comment>
<dbReference type="OrthoDB" id="3786493at2"/>
<keyword evidence="3" id="KW-1185">Reference proteome</keyword>
<evidence type="ECO:0000313" key="3">
    <source>
        <dbReference type="Proteomes" id="UP000247832"/>
    </source>
</evidence>
<name>A0A2V5L5S3_9MICC</name>
<dbReference type="Proteomes" id="UP000247832">
    <property type="component" value="Unassembled WGS sequence"/>
</dbReference>
<dbReference type="EMBL" id="QJVD01000014">
    <property type="protein sequence ID" value="PYI66548.1"/>
    <property type="molecule type" value="Genomic_DNA"/>
</dbReference>
<organism evidence="2 3">
    <name type="scientific">Arthrobacter livingstonensis</name>
    <dbReference type="NCBI Taxonomy" id="670078"/>
    <lineage>
        <taxon>Bacteria</taxon>
        <taxon>Bacillati</taxon>
        <taxon>Actinomycetota</taxon>
        <taxon>Actinomycetes</taxon>
        <taxon>Micrococcales</taxon>
        <taxon>Micrococcaceae</taxon>
        <taxon>Arthrobacter</taxon>
    </lineage>
</organism>
<dbReference type="SMART" id="SM00953">
    <property type="entry name" value="RES"/>
    <property type="match status" value="1"/>
</dbReference>
<dbReference type="Pfam" id="PF08808">
    <property type="entry name" value="RES"/>
    <property type="match status" value="1"/>
</dbReference>
<dbReference type="InterPro" id="IPR014914">
    <property type="entry name" value="RES_dom"/>
</dbReference>
<reference evidence="2 3" key="1">
    <citation type="submission" date="2018-05" db="EMBL/GenBank/DDBJ databases">
        <title>Genetic diversity of glacier-inhabiting Cryobacterium bacteria in China and description of Cryobacterium mengkeensis sp. nov. and Arthrobacter glacialis sp. nov.</title>
        <authorList>
            <person name="Liu Q."/>
            <person name="Xin Y.-H."/>
        </authorList>
    </citation>
    <scope>NUCLEOTIDE SEQUENCE [LARGE SCALE GENOMIC DNA]</scope>
    <source>
        <strain evidence="2 3">LI2</strain>
    </source>
</reference>
<dbReference type="AlphaFoldDB" id="A0A2V5L5S3"/>
<evidence type="ECO:0000259" key="1">
    <source>
        <dbReference type="SMART" id="SM00953"/>
    </source>
</evidence>
<evidence type="ECO:0000313" key="2">
    <source>
        <dbReference type="EMBL" id="PYI66548.1"/>
    </source>
</evidence>
<feature type="domain" description="RES" evidence="1">
    <location>
        <begin position="38"/>
        <end position="180"/>
    </location>
</feature>
<sequence length="209" mass="22380">MSVAGPKGDFDPAIFVMTAGTALFRVFSGRSGRTATEFNPGIGPRTRFAFFPDAEGTTVPVLYAAATEEAALSESILHDIPATGGTLVPSQYRDKVMARITPRRDLTLASFMGMGLRQIRATHGEITSTSPAHYAATVHWAKAAHDVGCDGIVWMSPRCNTDHAVVLFGDRVSGHDLAQDPGFGRIFDLGPDLDWLSDTCAPLGIEVRC</sequence>
<accession>A0A2V5L5S3</accession>